<keyword evidence="2" id="KW-1185">Reference proteome</keyword>
<accession>A0ABS9Q9H9</accession>
<reference evidence="1 2" key="1">
    <citation type="submission" date="2022-02" db="EMBL/GenBank/DDBJ databases">
        <title>Draft genome sequence of Mezorhizobium retamae strain IRAMC:0171 isolated from Retama raetam nodules.</title>
        <authorList>
            <person name="Bengaied R."/>
            <person name="Sbissi I."/>
            <person name="Huber K."/>
            <person name="Ghodbane F."/>
            <person name="Nouioui I."/>
            <person name="Tarhouni M."/>
            <person name="Gtari M."/>
        </authorList>
    </citation>
    <scope>NUCLEOTIDE SEQUENCE [LARGE SCALE GENOMIC DNA]</scope>
    <source>
        <strain evidence="1 2">IRAMC:0171</strain>
    </source>
</reference>
<protein>
    <submittedName>
        <fullName evidence="1">Uncharacterized protein</fullName>
    </submittedName>
</protein>
<organism evidence="1 2">
    <name type="scientific">Mesorhizobium retamae</name>
    <dbReference type="NCBI Taxonomy" id="2912854"/>
    <lineage>
        <taxon>Bacteria</taxon>
        <taxon>Pseudomonadati</taxon>
        <taxon>Pseudomonadota</taxon>
        <taxon>Alphaproteobacteria</taxon>
        <taxon>Hyphomicrobiales</taxon>
        <taxon>Phyllobacteriaceae</taxon>
        <taxon>Mesorhizobium</taxon>
    </lineage>
</organism>
<evidence type="ECO:0000313" key="2">
    <source>
        <dbReference type="Proteomes" id="UP001201701"/>
    </source>
</evidence>
<dbReference type="Proteomes" id="UP001201701">
    <property type="component" value="Unassembled WGS sequence"/>
</dbReference>
<comment type="caution">
    <text evidence="1">The sequence shown here is derived from an EMBL/GenBank/DDBJ whole genome shotgun (WGS) entry which is preliminary data.</text>
</comment>
<dbReference type="RefSeq" id="WP_239362085.1">
    <property type="nucleotide sequence ID" value="NZ_JAKREW010000002.1"/>
</dbReference>
<name>A0ABS9Q9H9_9HYPH</name>
<gene>
    <name evidence="1" type="ORF">L4923_03455</name>
</gene>
<dbReference type="EMBL" id="JAKREW010000002">
    <property type="protein sequence ID" value="MCG7504068.1"/>
    <property type="molecule type" value="Genomic_DNA"/>
</dbReference>
<proteinExistence type="predicted"/>
<sequence length="72" mass="8376">MFEIGKWYWVWLIEGGDEGQSSYKVVDYQAPLLRLHNPHMGEDMIVNTSSPMFVRAQLSPHQGERPVLEFPE</sequence>
<evidence type="ECO:0000313" key="1">
    <source>
        <dbReference type="EMBL" id="MCG7504068.1"/>
    </source>
</evidence>